<keyword evidence="3" id="KW-1185">Reference proteome</keyword>
<dbReference type="InterPro" id="IPR041539">
    <property type="entry name" value="CxC5"/>
</dbReference>
<dbReference type="Pfam" id="PF18718">
    <property type="entry name" value="CxC5"/>
    <property type="match status" value="1"/>
</dbReference>
<accession>A0AAD7N5U9</accession>
<evidence type="ECO:0000259" key="1">
    <source>
        <dbReference type="Pfam" id="PF18718"/>
    </source>
</evidence>
<evidence type="ECO:0000313" key="2">
    <source>
        <dbReference type="EMBL" id="KAJ7747136.1"/>
    </source>
</evidence>
<proteinExistence type="predicted"/>
<evidence type="ECO:0000313" key="3">
    <source>
        <dbReference type="Proteomes" id="UP001215280"/>
    </source>
</evidence>
<dbReference type="EMBL" id="JARJLG010000095">
    <property type="protein sequence ID" value="KAJ7747136.1"/>
    <property type="molecule type" value="Genomic_DNA"/>
</dbReference>
<name>A0AAD7N5U9_9AGAR</name>
<reference evidence="2" key="1">
    <citation type="submission" date="2023-03" db="EMBL/GenBank/DDBJ databases">
        <title>Massive genome expansion in bonnet fungi (Mycena s.s.) driven by repeated elements and novel gene families across ecological guilds.</title>
        <authorList>
            <consortium name="Lawrence Berkeley National Laboratory"/>
            <person name="Harder C.B."/>
            <person name="Miyauchi S."/>
            <person name="Viragh M."/>
            <person name="Kuo A."/>
            <person name="Thoen E."/>
            <person name="Andreopoulos B."/>
            <person name="Lu D."/>
            <person name="Skrede I."/>
            <person name="Drula E."/>
            <person name="Henrissat B."/>
            <person name="Morin E."/>
            <person name="Kohler A."/>
            <person name="Barry K."/>
            <person name="LaButti K."/>
            <person name="Morin E."/>
            <person name="Salamov A."/>
            <person name="Lipzen A."/>
            <person name="Mereny Z."/>
            <person name="Hegedus B."/>
            <person name="Baldrian P."/>
            <person name="Stursova M."/>
            <person name="Weitz H."/>
            <person name="Taylor A."/>
            <person name="Grigoriev I.V."/>
            <person name="Nagy L.G."/>
            <person name="Martin F."/>
            <person name="Kauserud H."/>
        </authorList>
    </citation>
    <scope>NUCLEOTIDE SEQUENCE</scope>
    <source>
        <strain evidence="2">CBHHK188m</strain>
    </source>
</reference>
<dbReference type="Proteomes" id="UP001215280">
    <property type="component" value="Unassembled WGS sequence"/>
</dbReference>
<comment type="caution">
    <text evidence="2">The sequence shown here is derived from an EMBL/GenBank/DDBJ whole genome shotgun (WGS) entry which is preliminary data.</text>
</comment>
<protein>
    <recommendedName>
        <fullName evidence="1">CxC5 like cysteine cluster associated with KDZ domain-containing protein</fullName>
    </recommendedName>
</protein>
<sequence>MSLVDAPPGTTSTTPTTLKTLSFKQTLRFTRLLSNLKNDIILVQPSRILTTEAPAVLPPSIKTFLAAALVISEELVVTTWQSLRHDIWDLPSEALSEEDEGLFRAHGWKVGITSLTIYPPSHHCTNPVCGRKSPMKRAEAHQVVVYTLSSGVIPAWSVQLYCPDCNTTYHPDYSVQKGRRTYYGGIPRYIQIGAHQFAEKRLIAMWISLMLVAWVSATNCSRSYDMALSGQEERDFAAGGWQFGCLLTTDHVWDAFTILTLLDYHMPPSPANRRSEESLQGRDGRPQCRVVPGTKSCEDRKHADMERLHYERGKASFTLRDRLQRHRINHPTTDQEEISEEDIEWFELDEQGRVHVQHRTNPGSVGVTEEPECEASKDETGNCRYKVTIHVRL</sequence>
<gene>
    <name evidence="2" type="ORF">DFH07DRAFT_1037295</name>
</gene>
<organism evidence="2 3">
    <name type="scientific">Mycena maculata</name>
    <dbReference type="NCBI Taxonomy" id="230809"/>
    <lineage>
        <taxon>Eukaryota</taxon>
        <taxon>Fungi</taxon>
        <taxon>Dikarya</taxon>
        <taxon>Basidiomycota</taxon>
        <taxon>Agaricomycotina</taxon>
        <taxon>Agaricomycetes</taxon>
        <taxon>Agaricomycetidae</taxon>
        <taxon>Agaricales</taxon>
        <taxon>Marasmiineae</taxon>
        <taxon>Mycenaceae</taxon>
        <taxon>Mycena</taxon>
    </lineage>
</organism>
<feature type="domain" description="CxC5 like cysteine cluster associated with KDZ" evidence="1">
    <location>
        <begin position="113"/>
        <end position="227"/>
    </location>
</feature>
<dbReference type="AlphaFoldDB" id="A0AAD7N5U9"/>